<dbReference type="Pfam" id="PF13419">
    <property type="entry name" value="HAD_2"/>
    <property type="match status" value="1"/>
</dbReference>
<keyword evidence="6" id="KW-1185">Reference proteome</keyword>
<comment type="catalytic activity">
    <reaction evidence="1">
        <text>2-phosphoglycolate + H2O = glycolate + phosphate</text>
        <dbReference type="Rhea" id="RHEA:14369"/>
        <dbReference type="ChEBI" id="CHEBI:15377"/>
        <dbReference type="ChEBI" id="CHEBI:29805"/>
        <dbReference type="ChEBI" id="CHEBI:43474"/>
        <dbReference type="ChEBI" id="CHEBI:58033"/>
        <dbReference type="EC" id="3.1.3.18"/>
    </reaction>
</comment>
<evidence type="ECO:0000256" key="1">
    <source>
        <dbReference type="ARBA" id="ARBA00000830"/>
    </source>
</evidence>
<dbReference type="eggNOG" id="COG0546">
    <property type="taxonomic scope" value="Bacteria"/>
</dbReference>
<dbReference type="KEGG" id="msch:N508_000400"/>
<dbReference type="EMBL" id="CP097562">
    <property type="protein sequence ID" value="USF23342.1"/>
    <property type="molecule type" value="Genomic_DNA"/>
</dbReference>
<dbReference type="PANTHER" id="PTHR43434:SF1">
    <property type="entry name" value="PHOSPHOGLYCOLATE PHOSPHATASE"/>
    <property type="match status" value="1"/>
</dbReference>
<dbReference type="GO" id="GO:0006281">
    <property type="term" value="P:DNA repair"/>
    <property type="evidence" value="ECO:0007669"/>
    <property type="project" value="TreeGrafter"/>
</dbReference>
<dbReference type="InterPro" id="IPR050155">
    <property type="entry name" value="HAD-like_hydrolase_sf"/>
</dbReference>
<evidence type="ECO:0000256" key="3">
    <source>
        <dbReference type="ARBA" id="ARBA00006171"/>
    </source>
</evidence>
<accession>V2QAW6</accession>
<protein>
    <recommendedName>
        <fullName evidence="4">phosphoglycolate phosphatase</fullName>
        <ecNumber evidence="4">3.1.3.18</ecNumber>
    </recommendedName>
</protein>
<dbReference type="AlphaFoldDB" id="V2QAW6"/>
<evidence type="ECO:0000313" key="5">
    <source>
        <dbReference type="EMBL" id="USF23342.1"/>
    </source>
</evidence>
<evidence type="ECO:0000256" key="4">
    <source>
        <dbReference type="ARBA" id="ARBA00013078"/>
    </source>
</evidence>
<name>V2QAW6_9BACT</name>
<dbReference type="GO" id="GO:0008967">
    <property type="term" value="F:phosphoglycolate phosphatase activity"/>
    <property type="evidence" value="ECO:0007669"/>
    <property type="project" value="UniProtKB-EC"/>
</dbReference>
<dbReference type="PANTHER" id="PTHR43434">
    <property type="entry name" value="PHOSPHOGLYCOLATE PHOSPHATASE"/>
    <property type="match status" value="1"/>
</dbReference>
<dbReference type="OrthoDB" id="9793014at2"/>
<gene>
    <name evidence="5" type="primary">gph_2</name>
    <name evidence="5" type="ORF">N508_000400</name>
</gene>
<dbReference type="Proteomes" id="UP000017429">
    <property type="component" value="Chromosome"/>
</dbReference>
<dbReference type="InterPro" id="IPR041492">
    <property type="entry name" value="HAD_2"/>
</dbReference>
<dbReference type="SFLD" id="SFLDG01129">
    <property type="entry name" value="C1.5:_HAD__Beta-PGM__Phosphata"/>
    <property type="match status" value="1"/>
</dbReference>
<evidence type="ECO:0000256" key="2">
    <source>
        <dbReference type="ARBA" id="ARBA00004818"/>
    </source>
</evidence>
<dbReference type="Gene3D" id="1.10.150.240">
    <property type="entry name" value="Putative phosphatase, domain 2"/>
    <property type="match status" value="1"/>
</dbReference>
<comment type="pathway">
    <text evidence="2">Organic acid metabolism; glycolate biosynthesis; glycolate from 2-phosphoglycolate: step 1/1.</text>
</comment>
<dbReference type="InterPro" id="IPR023214">
    <property type="entry name" value="HAD_sf"/>
</dbReference>
<dbReference type="InterPro" id="IPR036412">
    <property type="entry name" value="HAD-like_sf"/>
</dbReference>
<dbReference type="Gene3D" id="3.40.50.1000">
    <property type="entry name" value="HAD superfamily/HAD-like"/>
    <property type="match status" value="1"/>
</dbReference>
<dbReference type="SUPFAM" id="SSF56784">
    <property type="entry name" value="HAD-like"/>
    <property type="match status" value="1"/>
</dbReference>
<comment type="similarity">
    <text evidence="3">Belongs to the HAD-like hydrolase superfamily. CbbY/CbbZ/Gph/YieH family.</text>
</comment>
<dbReference type="InterPro" id="IPR006439">
    <property type="entry name" value="HAD-SF_hydro_IA"/>
</dbReference>
<reference evidence="5" key="1">
    <citation type="journal article" date="2014" name="Genome Announc.">
        <title>Draft genome sequences of the altered schaedler flora, a defined bacterial community from gnotobiotic mice.</title>
        <authorList>
            <person name="Wannemuehler M.J."/>
            <person name="Overstreet A.M."/>
            <person name="Ward D.V."/>
            <person name="Phillips G.J."/>
        </authorList>
    </citation>
    <scope>NUCLEOTIDE SEQUENCE</scope>
    <source>
        <strain evidence="5">ASF457</strain>
    </source>
</reference>
<reference evidence="5" key="2">
    <citation type="submission" date="2022-05" db="EMBL/GenBank/DDBJ databases">
        <authorList>
            <person name="Proctor A.L."/>
            <person name="Phillips G.J."/>
            <person name="Wannemuehler M.J."/>
        </authorList>
    </citation>
    <scope>NUCLEOTIDE SEQUENCE</scope>
    <source>
        <strain evidence="5">ASF457</strain>
    </source>
</reference>
<dbReference type="NCBIfam" id="TIGR01549">
    <property type="entry name" value="HAD-SF-IA-v1"/>
    <property type="match status" value="1"/>
</dbReference>
<evidence type="ECO:0000313" key="6">
    <source>
        <dbReference type="Proteomes" id="UP000017429"/>
    </source>
</evidence>
<dbReference type="EC" id="3.1.3.18" evidence="4"/>
<dbReference type="GO" id="GO:0005829">
    <property type="term" value="C:cytosol"/>
    <property type="evidence" value="ECO:0007669"/>
    <property type="project" value="TreeGrafter"/>
</dbReference>
<dbReference type="InterPro" id="IPR023198">
    <property type="entry name" value="PGP-like_dom2"/>
</dbReference>
<organism evidence="5 6">
    <name type="scientific">Mucispirillum schaedleri ASF457</name>
    <dbReference type="NCBI Taxonomy" id="1379858"/>
    <lineage>
        <taxon>Bacteria</taxon>
        <taxon>Pseudomonadati</taxon>
        <taxon>Deferribacterota</taxon>
        <taxon>Deferribacteres</taxon>
        <taxon>Deferribacterales</taxon>
        <taxon>Mucispirillaceae</taxon>
        <taxon>Mucispirillum</taxon>
    </lineage>
</organism>
<dbReference type="SFLD" id="SFLDS00003">
    <property type="entry name" value="Haloacid_Dehalogenase"/>
    <property type="match status" value="1"/>
</dbReference>
<reference evidence="5" key="3">
    <citation type="submission" date="2022-06" db="EMBL/GenBank/DDBJ databases">
        <title>Resources to Facilitate Use of the Altered Schaedler Flora (ASF) Mouse Model to Study Microbiome Function.</title>
        <authorList>
            <person name="Proctor A."/>
            <person name="Parvinroo S."/>
            <person name="Richie T."/>
            <person name="Jia X."/>
            <person name="Lee S.T.M."/>
            <person name="Karp P.D."/>
            <person name="Paley S."/>
            <person name="Kostic A.D."/>
            <person name="Pierre J.F."/>
            <person name="Wannemuehler M.J."/>
            <person name="Phillips G.J."/>
        </authorList>
    </citation>
    <scope>NUCLEOTIDE SEQUENCE</scope>
    <source>
        <strain evidence="5">ASF457</strain>
    </source>
</reference>
<sequence>MKKNKIAYTITIILIGVKYMRQIRAVIYDCDGVIVNSDNAIISYYSWLAEKSGVEIPDWSDEKFKRIVLSYTEDGIVDVISKGSHVIKDRIYKIIRTEQYKSGFEDIILEETLPAALDLLKEKGIFIAVDTNRGHSLSDLLTYFNIREYFSCLITSRDVENPKPSPEGVYKICSYYNIEPKNVLFLGDSMTDYMAAKQSGAFFLSYKNHLHSAPIINDHKDIIKYLY</sequence>
<proteinExistence type="inferred from homology"/>
<keyword evidence="5" id="KW-0378">Hydrolase</keyword>